<keyword evidence="3" id="KW-0378">Hydrolase</keyword>
<evidence type="ECO:0000256" key="3">
    <source>
        <dbReference type="ARBA" id="ARBA00022801"/>
    </source>
</evidence>
<dbReference type="PANTHER" id="PTHR10794">
    <property type="entry name" value="ABHYDROLASE DOMAIN-CONTAINING PROTEIN"/>
    <property type="match status" value="1"/>
</dbReference>
<dbReference type="InterPro" id="IPR000952">
    <property type="entry name" value="AB_hydrolase_4_CS"/>
</dbReference>
<dbReference type="InterPro" id="IPR000073">
    <property type="entry name" value="AB_hydrolase_1"/>
</dbReference>
<feature type="active site" description="Charge relay system" evidence="4">
    <location>
        <position position="275"/>
    </location>
</feature>
<dbReference type="InterPro" id="IPR029058">
    <property type="entry name" value="AB_hydrolase_fold"/>
</dbReference>
<dbReference type="OrthoDB" id="332676at2"/>
<proteinExistence type="inferred from homology"/>
<keyword evidence="7" id="KW-1185">Reference proteome</keyword>
<feature type="active site" description="Charge relay system" evidence="4">
    <location>
        <position position="303"/>
    </location>
</feature>
<dbReference type="EMBL" id="SOQX01000004">
    <property type="protein sequence ID" value="TDY01030.1"/>
    <property type="molecule type" value="Genomic_DNA"/>
</dbReference>
<dbReference type="GO" id="GO:0047372">
    <property type="term" value="F:monoacylglycerol lipase activity"/>
    <property type="evidence" value="ECO:0007669"/>
    <property type="project" value="TreeGrafter"/>
</dbReference>
<dbReference type="InterPro" id="IPR012020">
    <property type="entry name" value="ABHD4"/>
</dbReference>
<organism evidence="6 7">
    <name type="scientific">Thiohalophilus thiocyanatoxydans</name>
    <dbReference type="NCBI Taxonomy" id="381308"/>
    <lineage>
        <taxon>Bacteria</taxon>
        <taxon>Pseudomonadati</taxon>
        <taxon>Pseudomonadota</taxon>
        <taxon>Gammaproteobacteria</taxon>
        <taxon>Thiohalomonadales</taxon>
        <taxon>Thiohalophilaceae</taxon>
        <taxon>Thiohalophilus</taxon>
    </lineage>
</organism>
<evidence type="ECO:0000256" key="1">
    <source>
        <dbReference type="ARBA" id="ARBA00010884"/>
    </source>
</evidence>
<name>A0A4R8IPD2_9GAMM</name>
<reference evidence="6 7" key="1">
    <citation type="submission" date="2019-03" db="EMBL/GenBank/DDBJ databases">
        <title>Genomic Encyclopedia of Type Strains, Phase IV (KMG-IV): sequencing the most valuable type-strain genomes for metagenomic binning, comparative biology and taxonomic classification.</title>
        <authorList>
            <person name="Goeker M."/>
        </authorList>
    </citation>
    <scope>NUCLEOTIDE SEQUENCE [LARGE SCALE GENOMIC DNA]</scope>
    <source>
        <strain evidence="6 7">DSM 16326</strain>
    </source>
</reference>
<feature type="domain" description="AB hydrolase-1" evidence="5">
    <location>
        <begin position="66"/>
        <end position="308"/>
    </location>
</feature>
<dbReference type="PROSITE" id="PS01133">
    <property type="entry name" value="UPF0017"/>
    <property type="match status" value="1"/>
</dbReference>
<dbReference type="InterPro" id="IPR050960">
    <property type="entry name" value="AB_hydrolase_4_sf"/>
</dbReference>
<keyword evidence="2" id="KW-0719">Serine esterase</keyword>
<dbReference type="AlphaFoldDB" id="A0A4R8IPD2"/>
<evidence type="ECO:0000313" key="7">
    <source>
        <dbReference type="Proteomes" id="UP000294914"/>
    </source>
</evidence>
<dbReference type="Gene3D" id="3.40.50.1820">
    <property type="entry name" value="alpha/beta hydrolase"/>
    <property type="match status" value="1"/>
</dbReference>
<sequence>MRQPPDTCASSFTPAPGLGNPHLQTLLPRFINRRALEVSWEELLLPDGDFVDLAWRTQSASDRTTPIVAVFHGLEGSLCSPYARDILRAIELRGWHGVLMHFRGCSGRVNRLPRSYHSGETGDARYFLSWLREQYPHAPLAAVGYSLGGNMLLKLQAEWGSESPLRATVSVSAPLKLDICADRINQGFSKVYERHLVESLVRKVLAKFADHDYEQLIGVTPQQIEQARTFREFDNRFTAPIHGFADADDYYQQSSAYHYLGAIRQPALIVQAYDDPFMTPAILPDPQQLPDNVQLAVSQRGGHVGFVSGSVLRPHYWLTDAVPDYLARFL</sequence>
<protein>
    <recommendedName>
        <fullName evidence="5">AB hydrolase-1 domain-containing protein</fullName>
    </recommendedName>
</protein>
<comment type="caution">
    <text evidence="6">The sequence shown here is derived from an EMBL/GenBank/DDBJ whole genome shotgun (WGS) entry which is preliminary data.</text>
</comment>
<evidence type="ECO:0000313" key="6">
    <source>
        <dbReference type="EMBL" id="TDY01030.1"/>
    </source>
</evidence>
<evidence type="ECO:0000256" key="4">
    <source>
        <dbReference type="PIRSR" id="PIRSR005211-1"/>
    </source>
</evidence>
<dbReference type="PIRSF" id="PIRSF005211">
    <property type="entry name" value="Ab_hydro_YheT"/>
    <property type="match status" value="1"/>
</dbReference>
<evidence type="ECO:0000259" key="5">
    <source>
        <dbReference type="Pfam" id="PF00561"/>
    </source>
</evidence>
<dbReference type="RefSeq" id="WP_134083624.1">
    <property type="nucleotide sequence ID" value="NZ_SOQX01000004.1"/>
</dbReference>
<feature type="active site" description="Charge relay system" evidence="4">
    <location>
        <position position="146"/>
    </location>
</feature>
<dbReference type="GO" id="GO:0034338">
    <property type="term" value="F:short-chain carboxylesterase activity"/>
    <property type="evidence" value="ECO:0007669"/>
    <property type="project" value="TreeGrafter"/>
</dbReference>
<dbReference type="NCBIfam" id="NF008218">
    <property type="entry name" value="PRK10985.1"/>
    <property type="match status" value="1"/>
</dbReference>
<dbReference type="Proteomes" id="UP000294914">
    <property type="component" value="Unassembled WGS sequence"/>
</dbReference>
<comment type="similarity">
    <text evidence="1">Belongs to the AB hydrolase superfamily. AB hydrolase 4 family.</text>
</comment>
<dbReference type="SUPFAM" id="SSF53474">
    <property type="entry name" value="alpha/beta-Hydrolases"/>
    <property type="match status" value="1"/>
</dbReference>
<evidence type="ECO:0000256" key="2">
    <source>
        <dbReference type="ARBA" id="ARBA00022487"/>
    </source>
</evidence>
<gene>
    <name evidence="6" type="ORF">EDC23_1776</name>
</gene>
<dbReference type="Pfam" id="PF00561">
    <property type="entry name" value="Abhydrolase_1"/>
    <property type="match status" value="1"/>
</dbReference>
<dbReference type="PANTHER" id="PTHR10794:SF94">
    <property type="entry name" value="ESTERASE YHET-RELATED"/>
    <property type="match status" value="1"/>
</dbReference>
<accession>A0A4R8IPD2</accession>